<keyword evidence="9" id="KW-0472">Membrane</keyword>
<proteinExistence type="inferred from homology"/>
<gene>
    <name evidence="11" type="ORF">AB205_0169780</name>
</gene>
<dbReference type="InterPro" id="IPR038578">
    <property type="entry name" value="GT29-like_sf"/>
</dbReference>
<evidence type="ECO:0008006" key="13">
    <source>
        <dbReference type="Google" id="ProtNLM"/>
    </source>
</evidence>
<dbReference type="Proteomes" id="UP000228934">
    <property type="component" value="Unassembled WGS sequence"/>
</dbReference>
<reference evidence="12" key="1">
    <citation type="journal article" date="2017" name="Nat. Commun.">
        <title>The North American bullfrog draft genome provides insight into hormonal regulation of long noncoding RNA.</title>
        <authorList>
            <person name="Hammond S.A."/>
            <person name="Warren R.L."/>
            <person name="Vandervalk B.P."/>
            <person name="Kucuk E."/>
            <person name="Khan H."/>
            <person name="Gibb E.A."/>
            <person name="Pandoh P."/>
            <person name="Kirk H."/>
            <person name="Zhao Y."/>
            <person name="Jones M."/>
            <person name="Mungall A.J."/>
            <person name="Coope R."/>
            <person name="Pleasance S."/>
            <person name="Moore R.A."/>
            <person name="Holt R.A."/>
            <person name="Round J.M."/>
            <person name="Ohora S."/>
            <person name="Walle B.V."/>
            <person name="Veldhoen N."/>
            <person name="Helbing C.C."/>
            <person name="Birol I."/>
        </authorList>
    </citation>
    <scope>NUCLEOTIDE SEQUENCE [LARGE SCALE GENOMIC DNA]</scope>
</reference>
<keyword evidence="6" id="KW-0735">Signal-anchor</keyword>
<keyword evidence="10" id="KW-0325">Glycoprotein</keyword>
<comment type="subcellular location">
    <subcellularLocation>
        <location evidence="1">Golgi apparatus membrane</location>
        <topology evidence="1">Single-pass type II membrane protein</topology>
    </subcellularLocation>
</comment>
<dbReference type="GO" id="GO:0000139">
    <property type="term" value="C:Golgi membrane"/>
    <property type="evidence" value="ECO:0007669"/>
    <property type="project" value="UniProtKB-SubCell"/>
</dbReference>
<dbReference type="Gene3D" id="3.90.1480.20">
    <property type="entry name" value="Glycosyl transferase family 29"/>
    <property type="match status" value="1"/>
</dbReference>
<dbReference type="PANTHER" id="PTHR11987:SF29">
    <property type="entry name" value="ALPHA-2,8-SIALYLTRANSFERASE 8F"/>
    <property type="match status" value="1"/>
</dbReference>
<evidence type="ECO:0000256" key="4">
    <source>
        <dbReference type="ARBA" id="ARBA00022679"/>
    </source>
</evidence>
<dbReference type="EMBL" id="KV922834">
    <property type="protein sequence ID" value="PIO40253.1"/>
    <property type="molecule type" value="Genomic_DNA"/>
</dbReference>
<evidence type="ECO:0000256" key="3">
    <source>
        <dbReference type="ARBA" id="ARBA00022676"/>
    </source>
</evidence>
<protein>
    <recommendedName>
        <fullName evidence="13">Alpha-2,8-sialyltransferase 8F</fullName>
    </recommendedName>
</protein>
<sequence>MKNRGLWVTPNPVIDCLGIQVMNRAPIRLHYEQISLLFQKSPFHKPIKRCAVVGNGGILNNSFCGTEIDRADFVFRLNLPPLNWTNDVGTKTDVVTANPSILVNKFSKLMERRKPFSTMIKEYGPTLIILPAFSYLRNTEISLRTLYTINDFDLNSRAVFFNPDYLKNLEVYWKHIGIKAPRLSSGLMLVSAAIEICDEVTVYGFWPFSQDLDGVPIPHHYYDNALPTPKFHAMPEEFYQYLKMHIQGSLRLNLGQC</sequence>
<keyword evidence="8" id="KW-0333">Golgi apparatus</keyword>
<organism evidence="11 12">
    <name type="scientific">Aquarana catesbeiana</name>
    <name type="common">American bullfrog</name>
    <name type="synonym">Rana catesbeiana</name>
    <dbReference type="NCBI Taxonomy" id="8400"/>
    <lineage>
        <taxon>Eukaryota</taxon>
        <taxon>Metazoa</taxon>
        <taxon>Chordata</taxon>
        <taxon>Craniata</taxon>
        <taxon>Vertebrata</taxon>
        <taxon>Euteleostomi</taxon>
        <taxon>Amphibia</taxon>
        <taxon>Batrachia</taxon>
        <taxon>Anura</taxon>
        <taxon>Neobatrachia</taxon>
        <taxon>Ranoidea</taxon>
        <taxon>Ranidae</taxon>
        <taxon>Aquarana</taxon>
    </lineage>
</organism>
<evidence type="ECO:0000256" key="7">
    <source>
        <dbReference type="ARBA" id="ARBA00022989"/>
    </source>
</evidence>
<evidence type="ECO:0000256" key="6">
    <source>
        <dbReference type="ARBA" id="ARBA00022968"/>
    </source>
</evidence>
<name>A0A2G9SL69_AQUCT</name>
<keyword evidence="7" id="KW-1133">Transmembrane helix</keyword>
<evidence type="ECO:0000256" key="1">
    <source>
        <dbReference type="ARBA" id="ARBA00004323"/>
    </source>
</evidence>
<evidence type="ECO:0000256" key="2">
    <source>
        <dbReference type="ARBA" id="ARBA00006003"/>
    </source>
</evidence>
<keyword evidence="3" id="KW-0328">Glycosyltransferase</keyword>
<dbReference type="GO" id="GO:0009311">
    <property type="term" value="P:oligosaccharide metabolic process"/>
    <property type="evidence" value="ECO:0007669"/>
    <property type="project" value="TreeGrafter"/>
</dbReference>
<evidence type="ECO:0000256" key="5">
    <source>
        <dbReference type="ARBA" id="ARBA00022692"/>
    </source>
</evidence>
<keyword evidence="5" id="KW-0812">Transmembrane</keyword>
<keyword evidence="4" id="KW-0808">Transferase</keyword>
<dbReference type="AlphaFoldDB" id="A0A2G9SL69"/>
<evidence type="ECO:0000256" key="10">
    <source>
        <dbReference type="ARBA" id="ARBA00023180"/>
    </source>
</evidence>
<evidence type="ECO:0000256" key="8">
    <source>
        <dbReference type="ARBA" id="ARBA00023034"/>
    </source>
</evidence>
<comment type="similarity">
    <text evidence="2">Belongs to the glycosyltransferase 29 family.</text>
</comment>
<dbReference type="InterPro" id="IPR050943">
    <property type="entry name" value="Glycosyltr_29_Sialyltrsf"/>
</dbReference>
<accession>A0A2G9SL69</accession>
<dbReference type="Pfam" id="PF00777">
    <property type="entry name" value="Glyco_transf_29"/>
    <property type="match status" value="1"/>
</dbReference>
<dbReference type="PANTHER" id="PTHR11987">
    <property type="entry name" value="ALPHA-2,8-SIALYLTRANSFERASE"/>
    <property type="match status" value="1"/>
</dbReference>
<dbReference type="GO" id="GO:0006491">
    <property type="term" value="P:N-glycan processing"/>
    <property type="evidence" value="ECO:0007669"/>
    <property type="project" value="TreeGrafter"/>
</dbReference>
<evidence type="ECO:0000313" key="12">
    <source>
        <dbReference type="Proteomes" id="UP000228934"/>
    </source>
</evidence>
<evidence type="ECO:0000256" key="9">
    <source>
        <dbReference type="ARBA" id="ARBA00023136"/>
    </source>
</evidence>
<keyword evidence="12" id="KW-1185">Reference proteome</keyword>
<evidence type="ECO:0000313" key="11">
    <source>
        <dbReference type="EMBL" id="PIO40253.1"/>
    </source>
</evidence>
<dbReference type="InterPro" id="IPR001675">
    <property type="entry name" value="Glyco_trans_29"/>
</dbReference>
<dbReference type="GO" id="GO:0003828">
    <property type="term" value="F:alpha-N-acetylneuraminate alpha-2,8-sialyltransferase activity"/>
    <property type="evidence" value="ECO:0007669"/>
    <property type="project" value="TreeGrafter"/>
</dbReference>
<dbReference type="OrthoDB" id="10264956at2759"/>